<proteinExistence type="predicted"/>
<dbReference type="Proteomes" id="UP001152300">
    <property type="component" value="Unassembled WGS sequence"/>
</dbReference>
<accession>A0A9X0AWN8</accession>
<gene>
    <name evidence="2" type="ORF">OCU04_000707</name>
</gene>
<organism evidence="2 3">
    <name type="scientific">Sclerotinia nivalis</name>
    <dbReference type="NCBI Taxonomy" id="352851"/>
    <lineage>
        <taxon>Eukaryota</taxon>
        <taxon>Fungi</taxon>
        <taxon>Dikarya</taxon>
        <taxon>Ascomycota</taxon>
        <taxon>Pezizomycotina</taxon>
        <taxon>Leotiomycetes</taxon>
        <taxon>Helotiales</taxon>
        <taxon>Sclerotiniaceae</taxon>
        <taxon>Sclerotinia</taxon>
    </lineage>
</organism>
<evidence type="ECO:0000256" key="1">
    <source>
        <dbReference type="SAM" id="MobiDB-lite"/>
    </source>
</evidence>
<protein>
    <submittedName>
        <fullName evidence="2">Uncharacterized protein</fullName>
    </submittedName>
</protein>
<dbReference type="OrthoDB" id="549017at2759"/>
<feature type="compositionally biased region" description="Basic and acidic residues" evidence="1">
    <location>
        <begin position="191"/>
        <end position="249"/>
    </location>
</feature>
<sequence>MATRKRKPHLGRFLEDIPEESVLSDCDAAKYRPQIIKPDSEDTPKSRTRQPNFPEFSIQQAGSLQPSRIQTLPPIASDSSTTIPSSTFHESSTTAFSQAPSEIPFKWDNPHPFSVQNENYSIREIPASPQRPKQSKKQRICSALRDIWIEIKSRMKCESKLERDERKAREVRRRESIANTAVALAGMETQLKNHKEKEEKRNSDALTRAKENDIEVKAKEERRKAAVKRGKEKEKRERKEEKRREKENR</sequence>
<evidence type="ECO:0000313" key="3">
    <source>
        <dbReference type="Proteomes" id="UP001152300"/>
    </source>
</evidence>
<name>A0A9X0AWN8_9HELO</name>
<dbReference type="AlphaFoldDB" id="A0A9X0AWN8"/>
<feature type="region of interest" description="Disordered" evidence="1">
    <location>
        <begin position="30"/>
        <end position="66"/>
    </location>
</feature>
<evidence type="ECO:0000313" key="2">
    <source>
        <dbReference type="EMBL" id="KAJ8070327.1"/>
    </source>
</evidence>
<feature type="compositionally biased region" description="Polar residues" evidence="1">
    <location>
        <begin position="57"/>
        <end position="66"/>
    </location>
</feature>
<comment type="caution">
    <text evidence="2">The sequence shown here is derived from an EMBL/GenBank/DDBJ whole genome shotgun (WGS) entry which is preliminary data.</text>
</comment>
<dbReference type="EMBL" id="JAPEIS010000001">
    <property type="protein sequence ID" value="KAJ8070327.1"/>
    <property type="molecule type" value="Genomic_DNA"/>
</dbReference>
<reference evidence="2" key="1">
    <citation type="submission" date="2022-11" db="EMBL/GenBank/DDBJ databases">
        <title>Genome Resource of Sclerotinia nivalis Strain SnTB1, a Plant Pathogen Isolated from American Ginseng.</title>
        <authorList>
            <person name="Fan S."/>
        </authorList>
    </citation>
    <scope>NUCLEOTIDE SEQUENCE</scope>
    <source>
        <strain evidence="2">SnTB1</strain>
    </source>
</reference>
<feature type="region of interest" description="Disordered" evidence="1">
    <location>
        <begin position="187"/>
        <end position="249"/>
    </location>
</feature>
<keyword evidence="3" id="KW-1185">Reference proteome</keyword>